<evidence type="ECO:0000313" key="1">
    <source>
        <dbReference type="EMBL" id="MBA4677123.1"/>
    </source>
</evidence>
<protein>
    <submittedName>
        <fullName evidence="1">Uncharacterized protein</fullName>
    </submittedName>
</protein>
<organism evidence="1">
    <name type="scientific">Opuntia streptacantha</name>
    <name type="common">Prickly pear cactus</name>
    <name type="synonym">Opuntia cardona</name>
    <dbReference type="NCBI Taxonomy" id="393608"/>
    <lineage>
        <taxon>Eukaryota</taxon>
        <taxon>Viridiplantae</taxon>
        <taxon>Streptophyta</taxon>
        <taxon>Embryophyta</taxon>
        <taxon>Tracheophyta</taxon>
        <taxon>Spermatophyta</taxon>
        <taxon>Magnoliopsida</taxon>
        <taxon>eudicotyledons</taxon>
        <taxon>Gunneridae</taxon>
        <taxon>Pentapetalae</taxon>
        <taxon>Caryophyllales</taxon>
        <taxon>Cactineae</taxon>
        <taxon>Cactaceae</taxon>
        <taxon>Opuntioideae</taxon>
        <taxon>Opuntia</taxon>
    </lineage>
</organism>
<proteinExistence type="predicted"/>
<dbReference type="EMBL" id="GISG01273874">
    <property type="protein sequence ID" value="MBA4677123.1"/>
    <property type="molecule type" value="Transcribed_RNA"/>
</dbReference>
<reference evidence="1" key="1">
    <citation type="journal article" date="2013" name="J. Plant Res.">
        <title>Effect of fungi and light on seed germination of three Opuntia species from semiarid lands of central Mexico.</title>
        <authorList>
            <person name="Delgado-Sanchez P."/>
            <person name="Jimenez-Bremont J.F."/>
            <person name="Guerrero-Gonzalez Mde L."/>
            <person name="Flores J."/>
        </authorList>
    </citation>
    <scope>NUCLEOTIDE SEQUENCE</scope>
    <source>
        <tissue evidence="1">Cladode</tissue>
    </source>
</reference>
<sequence>MPRFSLFNILMDFFGLCIDYRGGVLILSACWLDGGESIRIRQDRLFSRGVRLLSTGFRLGPHHIPPFSFFAVKYLYFILNIDVKKPVFPGTHGHPSLQPIPTPAAYIRLKP</sequence>
<reference evidence="1" key="2">
    <citation type="submission" date="2020-07" db="EMBL/GenBank/DDBJ databases">
        <authorList>
            <person name="Vera ALvarez R."/>
            <person name="Arias-Moreno D.M."/>
            <person name="Jimenez-Jacinto V."/>
            <person name="Jimenez-Bremont J.F."/>
            <person name="Swaminathan K."/>
            <person name="Moose S.P."/>
            <person name="Guerrero-Gonzalez M.L."/>
            <person name="Marino-Ramirez L."/>
            <person name="Landsman D."/>
            <person name="Rodriguez-Kessler M."/>
            <person name="Delgado-Sanchez P."/>
        </authorList>
    </citation>
    <scope>NUCLEOTIDE SEQUENCE</scope>
    <source>
        <tissue evidence="1">Cladode</tissue>
    </source>
</reference>
<dbReference type="AlphaFoldDB" id="A0A7C9EWI2"/>
<accession>A0A7C9EWI2</accession>
<name>A0A7C9EWI2_OPUST</name>